<reference evidence="11 12" key="1">
    <citation type="submission" date="2015-09" db="EMBL/GenBank/DDBJ databases">
        <authorList>
            <consortium name="Pathogen Informatics"/>
        </authorList>
    </citation>
    <scope>NUCLEOTIDE SEQUENCE [LARGE SCALE GENOMIC DNA]</scope>
    <source>
        <strain evidence="11 12">2789STDY5834911</strain>
    </source>
</reference>
<evidence type="ECO:0000256" key="7">
    <source>
        <dbReference type="ARBA" id="ARBA00023277"/>
    </source>
</evidence>
<dbReference type="InterPro" id="IPR035090">
    <property type="entry name" value="Pyridoxal_P_attach_site"/>
</dbReference>
<dbReference type="PANTHER" id="PTHR11468:SF3">
    <property type="entry name" value="GLYCOGEN PHOSPHORYLASE, LIVER FORM"/>
    <property type="match status" value="1"/>
</dbReference>
<comment type="catalytic activity">
    <reaction evidence="1 10">
        <text>[(1-&gt;4)-alpha-D-glucosyl](n) + phosphate = [(1-&gt;4)-alpha-D-glucosyl](n-1) + alpha-D-glucose 1-phosphate</text>
        <dbReference type="Rhea" id="RHEA:41732"/>
        <dbReference type="Rhea" id="RHEA-COMP:9584"/>
        <dbReference type="Rhea" id="RHEA-COMP:9586"/>
        <dbReference type="ChEBI" id="CHEBI:15444"/>
        <dbReference type="ChEBI" id="CHEBI:43474"/>
        <dbReference type="ChEBI" id="CHEBI:58601"/>
        <dbReference type="EC" id="2.4.1.1"/>
    </reaction>
</comment>
<dbReference type="GO" id="GO:0005980">
    <property type="term" value="P:glycogen catabolic process"/>
    <property type="evidence" value="ECO:0007669"/>
    <property type="project" value="TreeGrafter"/>
</dbReference>
<dbReference type="PIRSF" id="PIRSF000460">
    <property type="entry name" value="Pprylas_GlgP"/>
    <property type="match status" value="1"/>
</dbReference>
<evidence type="ECO:0000256" key="10">
    <source>
        <dbReference type="RuleBase" id="RU000587"/>
    </source>
</evidence>
<dbReference type="CDD" id="cd04300">
    <property type="entry name" value="GT35_Glycogen_Phosphorylase"/>
    <property type="match status" value="1"/>
</dbReference>
<evidence type="ECO:0000256" key="4">
    <source>
        <dbReference type="ARBA" id="ARBA00022676"/>
    </source>
</evidence>
<evidence type="ECO:0000256" key="9">
    <source>
        <dbReference type="PIRSR" id="PIRSR000460-1"/>
    </source>
</evidence>
<keyword evidence="6 9" id="KW-0663">Pyridoxal phosphate</keyword>
<evidence type="ECO:0000256" key="5">
    <source>
        <dbReference type="ARBA" id="ARBA00022679"/>
    </source>
</evidence>
<dbReference type="FunFam" id="3.40.50.2000:FF:000149">
    <property type="entry name" value="Glycogen phosphorylase, muscle form"/>
    <property type="match status" value="1"/>
</dbReference>
<evidence type="ECO:0000313" key="12">
    <source>
        <dbReference type="Proteomes" id="UP000095712"/>
    </source>
</evidence>
<evidence type="ECO:0000256" key="2">
    <source>
        <dbReference type="ARBA" id="ARBA00001933"/>
    </source>
</evidence>
<dbReference type="GO" id="GO:0005737">
    <property type="term" value="C:cytoplasm"/>
    <property type="evidence" value="ECO:0007669"/>
    <property type="project" value="TreeGrafter"/>
</dbReference>
<keyword evidence="7 10" id="KW-0119">Carbohydrate metabolism</keyword>
<evidence type="ECO:0000256" key="3">
    <source>
        <dbReference type="ARBA" id="ARBA00006047"/>
    </source>
</evidence>
<dbReference type="NCBIfam" id="TIGR02093">
    <property type="entry name" value="P_ylase"/>
    <property type="match status" value="1"/>
</dbReference>
<keyword evidence="4 10" id="KW-0328">Glycosyltransferase</keyword>
<dbReference type="GO" id="GO:0030170">
    <property type="term" value="F:pyridoxal phosphate binding"/>
    <property type="evidence" value="ECO:0007669"/>
    <property type="project" value="InterPro"/>
</dbReference>
<keyword evidence="5 10" id="KW-0808">Transferase</keyword>
<dbReference type="OrthoDB" id="9760804at2"/>
<dbReference type="InterPro" id="IPR011833">
    <property type="entry name" value="Glycg_phsphrylas"/>
</dbReference>
<gene>
    <name evidence="11" type="primary">malP_2</name>
    <name evidence="11" type="ORF">ERS852523_04191</name>
</gene>
<dbReference type="PANTHER" id="PTHR11468">
    <property type="entry name" value="GLYCOGEN PHOSPHORYLASE"/>
    <property type="match status" value="1"/>
</dbReference>
<dbReference type="Gene3D" id="3.40.50.2000">
    <property type="entry name" value="Glycogen Phosphorylase B"/>
    <property type="match status" value="2"/>
</dbReference>
<comment type="function">
    <text evidence="8">Phosphorylase is an important allosteric enzyme in carbohydrate metabolism. Enzymes from different sources differ in their regulatory mechanisms and in their natural substrates. However, all known phosphorylases share catalytic and structural properties.</text>
</comment>
<dbReference type="Pfam" id="PF00343">
    <property type="entry name" value="Phosphorylase"/>
    <property type="match status" value="1"/>
</dbReference>
<dbReference type="GO" id="GO:0008184">
    <property type="term" value="F:glycogen phosphorylase activity"/>
    <property type="evidence" value="ECO:0007669"/>
    <property type="project" value="InterPro"/>
</dbReference>
<comment type="cofactor">
    <cofactor evidence="2 10">
        <name>pyridoxal 5'-phosphate</name>
        <dbReference type="ChEBI" id="CHEBI:597326"/>
    </cofactor>
</comment>
<comment type="similarity">
    <text evidence="3 10">Belongs to the glycogen phosphorylase family.</text>
</comment>
<organism evidence="11 12">
    <name type="scientific">Blautia wexlerae</name>
    <dbReference type="NCBI Taxonomy" id="418240"/>
    <lineage>
        <taxon>Bacteria</taxon>
        <taxon>Bacillati</taxon>
        <taxon>Bacillota</taxon>
        <taxon>Clostridia</taxon>
        <taxon>Lachnospirales</taxon>
        <taxon>Lachnospiraceae</taxon>
        <taxon>Blautia</taxon>
    </lineage>
</organism>
<dbReference type="AlphaFoldDB" id="A0A174U865"/>
<evidence type="ECO:0000313" key="11">
    <source>
        <dbReference type="EMBL" id="CUQ15850.1"/>
    </source>
</evidence>
<name>A0A174U865_9FIRM</name>
<dbReference type="InterPro" id="IPR000811">
    <property type="entry name" value="Glyco_trans_35"/>
</dbReference>
<dbReference type="PROSITE" id="PS00102">
    <property type="entry name" value="PHOSPHORYLASE"/>
    <property type="match status" value="1"/>
</dbReference>
<dbReference type="EC" id="2.4.1.1" evidence="10"/>
<proteinExistence type="inferred from homology"/>
<sequence>MTNEMFKKEAFKKSVKDNVKFLYRKTIEEATQEQIFQAVSYSVKDVIIDNWLATQKAYDEQDPKIVYYMSMEFLMGRALGNNLINLCAYGEVKEALEELGFDLNCIEDQEPDPALGNGGLGRLAACFLDSLATLNYAAYGCGIRYHYGMFKQKIQNGYQIEVPDNWLKNGYPFELRRPEYAKEVHFGGYVRVEYDPEKGGNKFIHEGYQAVKAIPYDMPITGYDNDVVNTLRIWDAEPIVDFELDSFDKGDYKKAVEQENLARNIVEVLYPNDNHYAGKELRLKQQYFFVSASLQAAIAKYKKKHDDIHKLYEKVTFQMNDTHPTVAVAELMRILMDEEGLGWDEAWEVTTKSVAYTNHTIMSEALEKWPIELFSRLLPRVYQIIEEINRRFILAIQAKYPGNYEKIKKMAIIYDGQVKMAHLAIAAGYSVNGVARLHTEILKNQELKDFYEMMPEKFNNKTNGITQRRFLLHANPLLADWITEHIGPDWVTDLPQLKKLAVYADDEKALQEFMNIKFKNKERLAKYILEHNGVEVDPHSIFDVQVKRLHEYKRQLLNILHVIYLYNQIKMHPEMEFYPRTFIFGAKASAGYATAKKIIKLINSVADVVNNDASINGKIKVVFIENYRVSNAEWIFAAADVSEQISTASKEASGTGNMKFMLNGAPTLGTMDGANVEIVEEVGAENAFIFGLSSDEVINYENNGGYDPNVIYNTDEEIRQVLMQLINGTFSNDTELFRDLYDSLLNTKNTDRADRYFILADFRSYADAQKRVEAAYRDEKGWAKKALLNTACSGKFTSDRTIQEYVDDIWHLDKVIVRKK</sequence>
<feature type="modified residue" description="N6-(pyridoxal phosphate)lysine" evidence="9">
    <location>
        <position position="659"/>
    </location>
</feature>
<comment type="function">
    <text evidence="10">Allosteric enzyme that catalyzes the rate-limiting step in glycogen catabolism, the phosphorolytic cleavage of glycogen to produce glucose-1-phosphate, and plays a central role in maintaining cellular and organismal glucose homeostasis.</text>
</comment>
<evidence type="ECO:0000256" key="8">
    <source>
        <dbReference type="ARBA" id="ARBA00025174"/>
    </source>
</evidence>
<dbReference type="EMBL" id="CZAW01000089">
    <property type="protein sequence ID" value="CUQ15850.1"/>
    <property type="molecule type" value="Genomic_DNA"/>
</dbReference>
<protein>
    <recommendedName>
        <fullName evidence="10">Alpha-1,4 glucan phosphorylase</fullName>
        <ecNumber evidence="10">2.4.1.1</ecNumber>
    </recommendedName>
</protein>
<dbReference type="RefSeq" id="WP_055153958.1">
    <property type="nucleotide sequence ID" value="NZ_CZAW01000089.1"/>
</dbReference>
<evidence type="ECO:0000256" key="1">
    <source>
        <dbReference type="ARBA" id="ARBA00001275"/>
    </source>
</evidence>
<evidence type="ECO:0000256" key="6">
    <source>
        <dbReference type="ARBA" id="ARBA00022898"/>
    </source>
</evidence>
<dbReference type="Proteomes" id="UP000095712">
    <property type="component" value="Unassembled WGS sequence"/>
</dbReference>
<dbReference type="SUPFAM" id="SSF53756">
    <property type="entry name" value="UDP-Glycosyltransferase/glycogen phosphorylase"/>
    <property type="match status" value="1"/>
</dbReference>
<accession>A0A174U865</accession>